<evidence type="ECO:0000256" key="7">
    <source>
        <dbReference type="SAM" id="MobiDB-lite"/>
    </source>
</evidence>
<dbReference type="CDD" id="cd18870">
    <property type="entry name" value="NUDIX_AcylCoAdiphos_Nudt19"/>
    <property type="match status" value="1"/>
</dbReference>
<dbReference type="EMBL" id="JACHXF010000010">
    <property type="protein sequence ID" value="MBB3097001.1"/>
    <property type="molecule type" value="Genomic_DNA"/>
</dbReference>
<evidence type="ECO:0000256" key="1">
    <source>
        <dbReference type="ARBA" id="ARBA00001936"/>
    </source>
</evidence>
<evidence type="ECO:0000256" key="5">
    <source>
        <dbReference type="ARBA" id="ARBA00022842"/>
    </source>
</evidence>
<keyword evidence="5" id="KW-0460">Magnesium</keyword>
<dbReference type="Gene3D" id="3.90.79.10">
    <property type="entry name" value="Nucleoside Triphosphate Pyrophosphohydrolase"/>
    <property type="match status" value="1"/>
</dbReference>
<dbReference type="Pfam" id="PF00293">
    <property type="entry name" value="NUDIX"/>
    <property type="match status" value="1"/>
</dbReference>
<dbReference type="PROSITE" id="PS51462">
    <property type="entry name" value="NUDIX"/>
    <property type="match status" value="1"/>
</dbReference>
<sequence length="262" mass="28689">MTDSMPLPPAMSQRAREFTGPPVPARPAATVVLLRPHADTFQVYVLRRASTMVFGGLYAFPGGTVDPSDRPDTIRADWPGRLGVPTEEAHAVVGAAARELFEETGILLAGPLAEPDHTATATDGVDWETDRAAVQRRELTMTELLARRGMRLRDDLLLPWARWITPDFESKRFDTWFFVALLPESQTARDVSGEADRTAWITIEDTAGLPMLPPTRRTLDQLAACKTIPDVVAASAHRDAAAPLNPRVELTPDGQVVLHIPS</sequence>
<feature type="region of interest" description="Disordered" evidence="7">
    <location>
        <begin position="1"/>
        <end position="22"/>
    </location>
</feature>
<accession>A0A7W5FFZ0</accession>
<name>A0A7W5FFZ0_9ACTN</name>
<dbReference type="InterPro" id="IPR015797">
    <property type="entry name" value="NUDIX_hydrolase-like_dom_sf"/>
</dbReference>
<keyword evidence="10" id="KW-1185">Reference proteome</keyword>
<organism evidence="9 10">
    <name type="scientific">Actinoplanes campanulatus</name>
    <dbReference type="NCBI Taxonomy" id="113559"/>
    <lineage>
        <taxon>Bacteria</taxon>
        <taxon>Bacillati</taxon>
        <taxon>Actinomycetota</taxon>
        <taxon>Actinomycetes</taxon>
        <taxon>Micromonosporales</taxon>
        <taxon>Micromonosporaceae</taxon>
        <taxon>Actinoplanes</taxon>
    </lineage>
</organism>
<reference evidence="9 10" key="1">
    <citation type="submission" date="2020-08" db="EMBL/GenBank/DDBJ databases">
        <title>Genomic Encyclopedia of Type Strains, Phase III (KMG-III): the genomes of soil and plant-associated and newly described type strains.</title>
        <authorList>
            <person name="Whitman W."/>
        </authorList>
    </citation>
    <scope>NUCLEOTIDE SEQUENCE [LARGE SCALE GENOMIC DNA]</scope>
    <source>
        <strain evidence="9 10">CECT 3287</strain>
    </source>
</reference>
<evidence type="ECO:0000256" key="4">
    <source>
        <dbReference type="ARBA" id="ARBA00022801"/>
    </source>
</evidence>
<evidence type="ECO:0000313" key="10">
    <source>
        <dbReference type="Proteomes" id="UP000590749"/>
    </source>
</evidence>
<dbReference type="InterPro" id="IPR000086">
    <property type="entry name" value="NUDIX_hydrolase_dom"/>
</dbReference>
<dbReference type="PANTHER" id="PTHR12318">
    <property type="entry name" value="TESTOSTERONE-REGULATED PROTEIN RP2"/>
    <property type="match status" value="1"/>
</dbReference>
<gene>
    <name evidence="9" type="ORF">FHR83_004676</name>
</gene>
<dbReference type="AlphaFoldDB" id="A0A7W5FFZ0"/>
<evidence type="ECO:0000256" key="2">
    <source>
        <dbReference type="ARBA" id="ARBA00001946"/>
    </source>
</evidence>
<evidence type="ECO:0000256" key="6">
    <source>
        <dbReference type="ARBA" id="ARBA00023211"/>
    </source>
</evidence>
<keyword evidence="6" id="KW-0464">Manganese</keyword>
<comment type="caution">
    <text evidence="9">The sequence shown here is derived from an EMBL/GenBank/DDBJ whole genome shotgun (WGS) entry which is preliminary data.</text>
</comment>
<protein>
    <submittedName>
        <fullName evidence="9">8-oxo-dGTP pyrophosphatase MutT (NUDIX family)</fullName>
    </submittedName>
</protein>
<evidence type="ECO:0000256" key="3">
    <source>
        <dbReference type="ARBA" id="ARBA00022723"/>
    </source>
</evidence>
<dbReference type="GO" id="GO:0016818">
    <property type="term" value="F:hydrolase activity, acting on acid anhydrides, in phosphorus-containing anhydrides"/>
    <property type="evidence" value="ECO:0007669"/>
    <property type="project" value="InterPro"/>
</dbReference>
<dbReference type="GO" id="GO:0046872">
    <property type="term" value="F:metal ion binding"/>
    <property type="evidence" value="ECO:0007669"/>
    <property type="project" value="UniProtKB-KW"/>
</dbReference>
<comment type="cofactor">
    <cofactor evidence="1">
        <name>Mn(2+)</name>
        <dbReference type="ChEBI" id="CHEBI:29035"/>
    </cofactor>
</comment>
<evidence type="ECO:0000259" key="8">
    <source>
        <dbReference type="PROSITE" id="PS51462"/>
    </source>
</evidence>
<proteinExistence type="predicted"/>
<dbReference type="Proteomes" id="UP000590749">
    <property type="component" value="Unassembled WGS sequence"/>
</dbReference>
<keyword evidence="3" id="KW-0479">Metal-binding</keyword>
<evidence type="ECO:0000313" key="9">
    <source>
        <dbReference type="EMBL" id="MBB3097001.1"/>
    </source>
</evidence>
<dbReference type="SUPFAM" id="SSF55811">
    <property type="entry name" value="Nudix"/>
    <property type="match status" value="1"/>
</dbReference>
<comment type="cofactor">
    <cofactor evidence="2">
        <name>Mg(2+)</name>
        <dbReference type="ChEBI" id="CHEBI:18420"/>
    </cofactor>
</comment>
<dbReference type="InterPro" id="IPR039121">
    <property type="entry name" value="NUDT19"/>
</dbReference>
<dbReference type="PANTHER" id="PTHR12318:SF0">
    <property type="entry name" value="ACYL-COENZYME A DIPHOSPHATASE NUDT19"/>
    <property type="match status" value="1"/>
</dbReference>
<feature type="domain" description="Nudix hydrolase" evidence="8">
    <location>
        <begin position="24"/>
        <end position="223"/>
    </location>
</feature>
<keyword evidence="4" id="KW-0378">Hydrolase</keyword>